<dbReference type="EMBL" id="JBHMEI010000057">
    <property type="protein sequence ID" value="MFB9207548.1"/>
    <property type="molecule type" value="Genomic_DNA"/>
</dbReference>
<feature type="region of interest" description="Disordered" evidence="1">
    <location>
        <begin position="320"/>
        <end position="339"/>
    </location>
</feature>
<dbReference type="PANTHER" id="PTHR33744">
    <property type="entry name" value="CARBOHYDRATE DIACID REGULATOR"/>
    <property type="match status" value="1"/>
</dbReference>
<evidence type="ECO:0000313" key="3">
    <source>
        <dbReference type="Proteomes" id="UP001589647"/>
    </source>
</evidence>
<evidence type="ECO:0000313" key="2">
    <source>
        <dbReference type="EMBL" id="MFB9207548.1"/>
    </source>
</evidence>
<protein>
    <submittedName>
        <fullName evidence="2">PucR family transcriptional regulator</fullName>
    </submittedName>
</protein>
<name>A0ABV5ISK8_9ACTN</name>
<sequence length="339" mass="35440">MTKRGQITLRELLAFDEGGVLRLLLAPSGQDVRVTGMIIGDEGPARSYAGRIVLAAGLFHSTGAATASIREAARRGAAAVVVRAGEDLAADALDVAEQGGIALLARAEWADWDDVATMLRSAAAYGEAGRGDRMAEATAGGGLAALASVVAEFTGGSITIEDTQFRVLAHSATGPEADELRRSTILGGRVPDWRVEELRRSGLLRTLWSSGEVIHRPADESTPERLIIAIRSGREMLGSIWAAADGRSLTPNAASALSRAAEVAVPYLVQHRLRESGARRREEHALRGLLAGEGDLSTLGQTLGLPLDLRCAVVLAETGPVAPAPGEGAPARRSAAERV</sequence>
<evidence type="ECO:0000256" key="1">
    <source>
        <dbReference type="SAM" id="MobiDB-lite"/>
    </source>
</evidence>
<keyword evidence="3" id="KW-1185">Reference proteome</keyword>
<reference evidence="2 3" key="1">
    <citation type="submission" date="2024-09" db="EMBL/GenBank/DDBJ databases">
        <authorList>
            <person name="Sun Q."/>
            <person name="Mori K."/>
        </authorList>
    </citation>
    <scope>NUCLEOTIDE SEQUENCE [LARGE SCALE GENOMIC DNA]</scope>
    <source>
        <strain evidence="2 3">CCM 3426</strain>
    </source>
</reference>
<proteinExistence type="predicted"/>
<feature type="compositionally biased region" description="Low complexity" evidence="1">
    <location>
        <begin position="320"/>
        <end position="333"/>
    </location>
</feature>
<feature type="non-terminal residue" evidence="2">
    <location>
        <position position="339"/>
    </location>
</feature>
<dbReference type="InterPro" id="IPR051448">
    <property type="entry name" value="CdaR-like_regulators"/>
</dbReference>
<comment type="caution">
    <text evidence="2">The sequence shown here is derived from an EMBL/GenBank/DDBJ whole genome shotgun (WGS) entry which is preliminary data.</text>
</comment>
<dbReference type="Proteomes" id="UP001589647">
    <property type="component" value="Unassembled WGS sequence"/>
</dbReference>
<dbReference type="PANTHER" id="PTHR33744:SF17">
    <property type="entry name" value="CONSERVED PROTEIN"/>
    <property type="match status" value="1"/>
</dbReference>
<gene>
    <name evidence="2" type="ORF">ACFFV7_40620</name>
</gene>
<organism evidence="2 3">
    <name type="scientific">Nonomuraea spiralis</name>
    <dbReference type="NCBI Taxonomy" id="46182"/>
    <lineage>
        <taxon>Bacteria</taxon>
        <taxon>Bacillati</taxon>
        <taxon>Actinomycetota</taxon>
        <taxon>Actinomycetes</taxon>
        <taxon>Streptosporangiales</taxon>
        <taxon>Streptosporangiaceae</taxon>
        <taxon>Nonomuraea</taxon>
    </lineage>
</organism>
<accession>A0ABV5ISK8</accession>